<comment type="caution">
    <text evidence="1">The sequence shown here is derived from an EMBL/GenBank/DDBJ whole genome shotgun (WGS) entry which is preliminary data.</text>
</comment>
<sequence length="1053" mass="119640">MLPPVDTYDADKDNVELFGNTGVQFLDLACALPDLKREPEGEFCMHPSGRMPIRLYVPEDGKPGYEDRPGNFFETKAAFSLPMHESLALFDGFWLPVPFFRYKSDSQFDRGPKNWARVRLVKLAEADANGNTHRVTLAFDTRTRARDDARDYIEPYDEDMETGALFRLAFNLHEMQWFLDEQEWVIKWLESIFRERRDDLESREIERALAKKEHIAHYLNLLSLMRESAPTTRSNKEQKDKVRIKLPRIKVLNMLALNSDGRKVLKGGSVPVDLVLDVGNSRTCGILIEEHKQNDNGLNDYSFLTLRDMTRPERVYHHPFESRVEFAPVSFGKDDLSLQGGRDDAFVWVSMARVGTEANNLAACKEGTEGSTGLSSPKRYLWDAEDAYESGWRPNASTIKGEASQWAMFEPLKNLIDEKGIPLYGPCPLYQDEETSGIPAFEAHYTRSSLMGFMLNEVFAQAVSQINSWLYRSRKKDRTLPRYLRAIILTVPPSMPQVERGIFKQHAQRALSLLWKSMGWHTGDGDPVEDAEDEKHDLFMVALPKIVIKWDEATCGQLVYLYTEVVTNFSGYAEEFFDTLARREKRDRECITVASLDIGGGTTDLVITDYKLDRSSRQSANSFVPITPTQRFRDGFKVAGDDIVLEVIRKYVLPYLETALKAAGAKDGAALMDVLCGSTGDDERQRLLRQQLTLQCFYPLALVLLKEYENYDPEQPAERKELMIGEWLRDKPPLSAAVRGFVGKALNEAAGRPVDFDLAGVPLVCDPLKMHFDFLTDNLDICNTLRNLCEIVNYFDCDVLLLTGRPSVLPGVQAVIRKAVPLPPGRIVPMHNYRTGDWFPFRKAGCIDDPKTTASVGAMVIWLCENNRIPTFKINTSTLRPKPLVRYFGEIGNDNMLKLGNVLFSDIRTRQSEDGKTSMDQTIELPVDEDGVVIPFKMENTARLGYRQLKAERWPATPMYVLGFDRQWEQDYKRSQESNPNKSHASGRVYFKVAKPTEHERKAGLISDRLLIAKTAPITDDGGTRPEVRLQLNTQLRIGKANFYWLDSGSVKG</sequence>
<organism evidence="1 2">
    <name type="scientific">Alcaligenes xylosoxydans xylosoxydans</name>
    <name type="common">Achromobacter xylosoxidans</name>
    <dbReference type="NCBI Taxonomy" id="85698"/>
    <lineage>
        <taxon>Bacteria</taxon>
        <taxon>Pseudomonadati</taxon>
        <taxon>Pseudomonadota</taxon>
        <taxon>Betaproteobacteria</taxon>
        <taxon>Burkholderiales</taxon>
        <taxon>Alcaligenaceae</taxon>
        <taxon>Achromobacter</taxon>
    </lineage>
</organism>
<dbReference type="RefSeq" id="WP_076413411.1">
    <property type="nucleotide sequence ID" value="NZ_AP028040.1"/>
</dbReference>
<protein>
    <recommendedName>
        <fullName evidence="3">Virulence factor SrfB</fullName>
    </recommendedName>
</protein>
<dbReference type="PIRSF" id="PIRSF034585">
    <property type="entry name" value="SrfB"/>
    <property type="match status" value="1"/>
</dbReference>
<evidence type="ECO:0008006" key="3">
    <source>
        <dbReference type="Google" id="ProtNLM"/>
    </source>
</evidence>
<dbReference type="Proteomes" id="UP000187251">
    <property type="component" value="Unassembled WGS sequence"/>
</dbReference>
<gene>
    <name evidence="1" type="ORF">BIZ92_29890</name>
</gene>
<evidence type="ECO:0000313" key="1">
    <source>
        <dbReference type="EMBL" id="OMG83648.1"/>
    </source>
</evidence>
<dbReference type="Pfam" id="PF07520">
    <property type="entry name" value="SrfB"/>
    <property type="match status" value="1"/>
</dbReference>
<evidence type="ECO:0000313" key="2">
    <source>
        <dbReference type="Proteomes" id="UP000187251"/>
    </source>
</evidence>
<dbReference type="InterPro" id="IPR009216">
    <property type="entry name" value="Virulence_factor_SrfB"/>
</dbReference>
<proteinExistence type="predicted"/>
<accession>A0A1R1JQY6</accession>
<name>A0A1R1JQY6_ALCXX</name>
<dbReference type="AlphaFoldDB" id="A0A1R1JQY6"/>
<dbReference type="OrthoDB" id="5437169at2"/>
<dbReference type="EMBL" id="MJMN01000023">
    <property type="protein sequence ID" value="OMG83648.1"/>
    <property type="molecule type" value="Genomic_DNA"/>
</dbReference>
<reference evidence="1 2" key="1">
    <citation type="submission" date="2016-09" db="EMBL/GenBank/DDBJ databases">
        <title>Phylogenomics of Achromobacter.</title>
        <authorList>
            <person name="Jeukens J."/>
            <person name="Freschi L."/>
            <person name="Vincent A.T."/>
            <person name="Emond-Rheault J.-G."/>
            <person name="Kukavica-Ibrulj I."/>
            <person name="Charette S.J."/>
            <person name="Levesque R.C."/>
        </authorList>
    </citation>
    <scope>NUCLEOTIDE SEQUENCE [LARGE SCALE GENOMIC DNA]</scope>
    <source>
        <strain evidence="1 2">AUS488</strain>
    </source>
</reference>